<dbReference type="Pfam" id="PF13556">
    <property type="entry name" value="HTH_30"/>
    <property type="match status" value="1"/>
</dbReference>
<accession>A0A7W9UJD9</accession>
<dbReference type="AlphaFoldDB" id="A0A7W9UJD9"/>
<evidence type="ECO:0008006" key="5">
    <source>
        <dbReference type="Google" id="ProtNLM"/>
    </source>
</evidence>
<feature type="domain" description="RsbT co-antagonist protein RsbRD N-terminal" evidence="2">
    <location>
        <begin position="22"/>
        <end position="158"/>
    </location>
</feature>
<dbReference type="InterPro" id="IPR051448">
    <property type="entry name" value="CdaR-like_regulators"/>
</dbReference>
<dbReference type="PANTHER" id="PTHR33744:SF1">
    <property type="entry name" value="DNA-BINDING TRANSCRIPTIONAL ACTIVATOR ADER"/>
    <property type="match status" value="1"/>
</dbReference>
<dbReference type="EMBL" id="JACHIT010000002">
    <property type="protein sequence ID" value="MBB5915348.1"/>
    <property type="molecule type" value="Genomic_DNA"/>
</dbReference>
<dbReference type="InterPro" id="IPR025751">
    <property type="entry name" value="RsbRD_N_dom"/>
</dbReference>
<dbReference type="Proteomes" id="UP000540412">
    <property type="component" value="Unassembled WGS sequence"/>
</dbReference>
<name>A0A7W9UJD9_9NOCA</name>
<dbReference type="RefSeq" id="WP_040749102.1">
    <property type="nucleotide sequence ID" value="NZ_JACHIT010000002.1"/>
</dbReference>
<dbReference type="Gene3D" id="1.10.10.2840">
    <property type="entry name" value="PucR C-terminal helix-turn-helix domain"/>
    <property type="match status" value="1"/>
</dbReference>
<dbReference type="InterPro" id="IPR025736">
    <property type="entry name" value="PucR_C-HTH_dom"/>
</dbReference>
<gene>
    <name evidence="3" type="ORF">BJY24_004260</name>
</gene>
<organism evidence="3 4">
    <name type="scientific">Nocardia transvalensis</name>
    <dbReference type="NCBI Taxonomy" id="37333"/>
    <lineage>
        <taxon>Bacteria</taxon>
        <taxon>Bacillati</taxon>
        <taxon>Actinomycetota</taxon>
        <taxon>Actinomycetes</taxon>
        <taxon>Mycobacteriales</taxon>
        <taxon>Nocardiaceae</taxon>
        <taxon>Nocardia</taxon>
    </lineage>
</organism>
<comment type="caution">
    <text evidence="3">The sequence shown here is derived from an EMBL/GenBank/DDBJ whole genome shotgun (WGS) entry which is preliminary data.</text>
</comment>
<evidence type="ECO:0000313" key="4">
    <source>
        <dbReference type="Proteomes" id="UP000540412"/>
    </source>
</evidence>
<evidence type="ECO:0000313" key="3">
    <source>
        <dbReference type="EMBL" id="MBB5915348.1"/>
    </source>
</evidence>
<keyword evidence="4" id="KW-1185">Reference proteome</keyword>
<protein>
    <recommendedName>
        <fullName evidence="5">PucR-like helix-turn-helix protein</fullName>
    </recommendedName>
</protein>
<dbReference type="Pfam" id="PF14361">
    <property type="entry name" value="RsbRD_N"/>
    <property type="match status" value="1"/>
</dbReference>
<proteinExistence type="predicted"/>
<sequence>MSGDDGAARERLRTFRIDDSGALARRLWERFLREIPQYADVDAADTVPSMTAAVDTLVRAIRESRGLDAAETEQFRDYGALRARLGVPLEAMLRGWQLMISELVERIGGSGDLADEPGTVLMSAVSALLEVSDAATIAFSAGHRDAEAQISRRLDSRRDDLVRALMTGTLGTDRLRRGAQYMGLRLTGRYSAFRAITAEPEQTEWDLRQLPACRPPHGLAAILDGDVVGICTPDLGSVARPGVYLGLGPTVELDELPRSFLLAGRVAETARLFAQPGEHTLVGMGLLPAVAGDSEVGAALFDRYIAPVRDSEALPVLGTVDCYLSTGMNASETAQRMHLHHNMVRYRLARFEELTGVGLKEPHAALQVWWALRYRDLLEAPGRPDA</sequence>
<evidence type="ECO:0000259" key="2">
    <source>
        <dbReference type="Pfam" id="PF14361"/>
    </source>
</evidence>
<dbReference type="InterPro" id="IPR042070">
    <property type="entry name" value="PucR_C-HTH_sf"/>
</dbReference>
<evidence type="ECO:0000259" key="1">
    <source>
        <dbReference type="Pfam" id="PF13556"/>
    </source>
</evidence>
<dbReference type="PANTHER" id="PTHR33744">
    <property type="entry name" value="CARBOHYDRATE DIACID REGULATOR"/>
    <property type="match status" value="1"/>
</dbReference>
<feature type="domain" description="PucR C-terminal helix-turn-helix" evidence="1">
    <location>
        <begin position="317"/>
        <end position="373"/>
    </location>
</feature>
<reference evidence="3 4" key="1">
    <citation type="submission" date="2020-08" db="EMBL/GenBank/DDBJ databases">
        <title>Sequencing the genomes of 1000 actinobacteria strains.</title>
        <authorList>
            <person name="Klenk H.-P."/>
        </authorList>
    </citation>
    <scope>NUCLEOTIDE SEQUENCE [LARGE SCALE GENOMIC DNA]</scope>
    <source>
        <strain evidence="3 4">DSM 43582</strain>
    </source>
</reference>